<dbReference type="EMBL" id="KV449652">
    <property type="protein sequence ID" value="OAX31029.1"/>
    <property type="molecule type" value="Genomic_DNA"/>
</dbReference>
<sequence length="197" mass="23254">HQNFEDDLESFLHVPTWTSVRYCPSNLTAQERTTYLRTTFDEVDEKNGVCVGGLVKSGVRYQPRPPEKAFKNYYELKTRFDLADPFWIDQMEDNVVHRYLKRMEILKNSIWFSSTIRQYLANPELKWPIRDKAHRLPLASKIGATETQKMRDSNRIDSEDLAHSDSHFPRESNHSTKRKSSYPPAEKESFSKRRKRA</sequence>
<dbReference type="AlphaFoldDB" id="A0A1B7MEJ9"/>
<dbReference type="OrthoDB" id="2687543at2759"/>
<evidence type="ECO:0000313" key="2">
    <source>
        <dbReference type="EMBL" id="OAX31029.1"/>
    </source>
</evidence>
<dbReference type="InParanoid" id="A0A1B7MEJ9"/>
<protein>
    <submittedName>
        <fullName evidence="2">Uncharacterized protein</fullName>
    </submittedName>
</protein>
<proteinExistence type="predicted"/>
<evidence type="ECO:0000313" key="3">
    <source>
        <dbReference type="Proteomes" id="UP000092154"/>
    </source>
</evidence>
<feature type="non-terminal residue" evidence="2">
    <location>
        <position position="1"/>
    </location>
</feature>
<keyword evidence="3" id="KW-1185">Reference proteome</keyword>
<gene>
    <name evidence="2" type="ORF">K503DRAFT_788095</name>
</gene>
<name>A0A1B7MEJ9_9AGAM</name>
<feature type="compositionally biased region" description="Basic and acidic residues" evidence="1">
    <location>
        <begin position="148"/>
        <end position="174"/>
    </location>
</feature>
<reference evidence="2 3" key="1">
    <citation type="submission" date="2016-06" db="EMBL/GenBank/DDBJ databases">
        <title>Comparative genomics of the ectomycorrhizal sister species Rhizopogon vinicolor and Rhizopogon vesiculosus (Basidiomycota: Boletales) reveals a divergence of the mating type B locus.</title>
        <authorList>
            <consortium name="DOE Joint Genome Institute"/>
            <person name="Mujic A.B."/>
            <person name="Kuo A."/>
            <person name="Tritt A."/>
            <person name="Lipzen A."/>
            <person name="Chen C."/>
            <person name="Johnson J."/>
            <person name="Sharma A."/>
            <person name="Barry K."/>
            <person name="Grigoriev I.V."/>
            <person name="Spatafora J.W."/>
        </authorList>
    </citation>
    <scope>NUCLEOTIDE SEQUENCE [LARGE SCALE GENOMIC DNA]</scope>
    <source>
        <strain evidence="2 3">AM-OR11-026</strain>
    </source>
</reference>
<evidence type="ECO:0000256" key="1">
    <source>
        <dbReference type="SAM" id="MobiDB-lite"/>
    </source>
</evidence>
<organism evidence="2 3">
    <name type="scientific">Rhizopogon vinicolor AM-OR11-026</name>
    <dbReference type="NCBI Taxonomy" id="1314800"/>
    <lineage>
        <taxon>Eukaryota</taxon>
        <taxon>Fungi</taxon>
        <taxon>Dikarya</taxon>
        <taxon>Basidiomycota</taxon>
        <taxon>Agaricomycotina</taxon>
        <taxon>Agaricomycetes</taxon>
        <taxon>Agaricomycetidae</taxon>
        <taxon>Boletales</taxon>
        <taxon>Suillineae</taxon>
        <taxon>Rhizopogonaceae</taxon>
        <taxon>Rhizopogon</taxon>
    </lineage>
</organism>
<feature type="region of interest" description="Disordered" evidence="1">
    <location>
        <begin position="146"/>
        <end position="197"/>
    </location>
</feature>
<accession>A0A1B7MEJ9</accession>
<dbReference type="Proteomes" id="UP000092154">
    <property type="component" value="Unassembled WGS sequence"/>
</dbReference>